<evidence type="ECO:0000256" key="4">
    <source>
        <dbReference type="ARBA" id="ARBA00022801"/>
    </source>
</evidence>
<evidence type="ECO:0000256" key="7">
    <source>
        <dbReference type="SAM" id="SignalP"/>
    </source>
</evidence>
<dbReference type="EMBL" id="JBHSHL010000052">
    <property type="protein sequence ID" value="MFC4805577.1"/>
    <property type="molecule type" value="Genomic_DNA"/>
</dbReference>
<name>A0ABV9QNB8_9FIRM</name>
<keyword evidence="4 6" id="KW-0378">Hydrolase</keyword>
<evidence type="ECO:0000256" key="3">
    <source>
        <dbReference type="ARBA" id="ARBA00022670"/>
    </source>
</evidence>
<dbReference type="InterPro" id="IPR005322">
    <property type="entry name" value="Peptidase_C69"/>
</dbReference>
<feature type="chain" id="PRO_5046280782" description="Dipeptidase" evidence="7">
    <location>
        <begin position="25"/>
        <end position="491"/>
    </location>
</feature>
<comment type="caution">
    <text evidence="8">The sequence shown here is derived from an EMBL/GenBank/DDBJ whole genome shotgun (WGS) entry which is preliminary data.</text>
</comment>
<feature type="signal peptide" evidence="7">
    <location>
        <begin position="1"/>
        <end position="24"/>
    </location>
</feature>
<comment type="catalytic activity">
    <reaction evidence="1">
        <text>an L-aminoacyl-L-amino acid + H2O = 2 an L-alpha-amino acid</text>
        <dbReference type="Rhea" id="RHEA:48940"/>
        <dbReference type="ChEBI" id="CHEBI:15377"/>
        <dbReference type="ChEBI" id="CHEBI:59869"/>
        <dbReference type="ChEBI" id="CHEBI:77460"/>
        <dbReference type="EC" id="3.4.13.19"/>
    </reaction>
</comment>
<keyword evidence="7" id="KW-0732">Signal</keyword>
<dbReference type="InterPro" id="IPR047804">
    <property type="entry name" value="C69_dipept_A-like"/>
</dbReference>
<dbReference type="RefSeq" id="WP_379789168.1">
    <property type="nucleotide sequence ID" value="NZ_JBHSHL010000052.1"/>
</dbReference>
<dbReference type="GO" id="GO:0016805">
    <property type="term" value="F:dipeptidase activity"/>
    <property type="evidence" value="ECO:0007669"/>
    <property type="project" value="UniProtKB-KW"/>
</dbReference>
<proteinExistence type="inferred from homology"/>
<evidence type="ECO:0000313" key="8">
    <source>
        <dbReference type="EMBL" id="MFC4805577.1"/>
    </source>
</evidence>
<evidence type="ECO:0000256" key="5">
    <source>
        <dbReference type="ARBA" id="ARBA00022997"/>
    </source>
</evidence>
<dbReference type="Proteomes" id="UP001595916">
    <property type="component" value="Unassembled WGS sequence"/>
</dbReference>
<keyword evidence="9" id="KW-1185">Reference proteome</keyword>
<evidence type="ECO:0000313" key="9">
    <source>
        <dbReference type="Proteomes" id="UP001595916"/>
    </source>
</evidence>
<accession>A0ABV9QNB8</accession>
<dbReference type="PROSITE" id="PS51257">
    <property type="entry name" value="PROKAR_LIPOPROTEIN"/>
    <property type="match status" value="1"/>
</dbReference>
<sequence>MKKRMSVLMLAAMMTFSTVTSSFACTGFVAGKNATVDGSRIIARTEDLSGAHNKTFKVYPRKDNPAPVMFEDSIGFKMELPKTSFKYTAICDAEQSEGIYDEVGFNEYGVAISATVSADPGAAAQKYDPLVENGLSEASMTTVVLPYVKTAREAVQRTADIIDKHGSAEGNIVFFADDEETWYMEILSGHQYAAVKVPDDVYAVIPNHYFMGEIDVKSPDVIVSKDLMNLPKEKGFYKEHNGKFHVALTYSDAVEDYDRVRIWGGQNKLSPSNKVSYDTEVFSLWRKPDKKLSVKDIMELQRYRYEDTDKNANLEKNKGVRAIGTPTSMECHIIQMKDSLPKDVGGVMWMAMANAEHSVYLPFYGNIHDTIAPYKVADELYTPESFYWTMRNINVMSALNREMFGKNVRAYWSEYEDKLIAEQEKKDAELAAIYKKDGKNAAADYATKTSNSVATDAFQKASRINRELSTYVASNEGRAKKEAFVPSFMKK</sequence>
<comment type="similarity">
    <text evidence="2 6">Belongs to the peptidase C69 family.</text>
</comment>
<dbReference type="PANTHER" id="PTHR12994">
    <property type="entry name" value="SECERNIN"/>
    <property type="match status" value="1"/>
</dbReference>
<dbReference type="PANTHER" id="PTHR12994:SF17">
    <property type="entry name" value="LD30995P"/>
    <property type="match status" value="1"/>
</dbReference>
<evidence type="ECO:0000256" key="1">
    <source>
        <dbReference type="ARBA" id="ARBA00001670"/>
    </source>
</evidence>
<evidence type="ECO:0000256" key="2">
    <source>
        <dbReference type="ARBA" id="ARBA00007225"/>
    </source>
</evidence>
<reference evidence="9" key="1">
    <citation type="journal article" date="2019" name="Int. J. Syst. Evol. Microbiol.">
        <title>The Global Catalogue of Microorganisms (GCM) 10K type strain sequencing project: providing services to taxonomists for standard genome sequencing and annotation.</title>
        <authorList>
            <consortium name="The Broad Institute Genomics Platform"/>
            <consortium name="The Broad Institute Genome Sequencing Center for Infectious Disease"/>
            <person name="Wu L."/>
            <person name="Ma J."/>
        </authorList>
    </citation>
    <scope>NUCLEOTIDE SEQUENCE [LARGE SCALE GENOMIC DNA]</scope>
    <source>
        <strain evidence="9">CCUG 46385</strain>
    </source>
</reference>
<protein>
    <recommendedName>
        <fullName evidence="6">Dipeptidase</fullName>
        <ecNumber evidence="6">3.4.-.-</ecNumber>
    </recommendedName>
</protein>
<gene>
    <name evidence="8" type="ORF">ACFO4R_10895</name>
</gene>
<dbReference type="EC" id="3.4.-.-" evidence="6"/>
<dbReference type="Pfam" id="PF03577">
    <property type="entry name" value="Peptidase_C69"/>
    <property type="match status" value="1"/>
</dbReference>
<dbReference type="NCBIfam" id="NF033678">
    <property type="entry name" value="C69_fam_dipept"/>
    <property type="match status" value="1"/>
</dbReference>
<keyword evidence="5 6" id="KW-0224">Dipeptidase</keyword>
<organism evidence="8 9">
    <name type="scientific">Filifactor villosus</name>
    <dbReference type="NCBI Taxonomy" id="29374"/>
    <lineage>
        <taxon>Bacteria</taxon>
        <taxon>Bacillati</taxon>
        <taxon>Bacillota</taxon>
        <taxon>Clostridia</taxon>
        <taxon>Peptostreptococcales</taxon>
        <taxon>Filifactoraceae</taxon>
        <taxon>Filifactor</taxon>
    </lineage>
</organism>
<dbReference type="Gene3D" id="3.60.60.10">
    <property type="entry name" value="Penicillin V Acylase, Chain A"/>
    <property type="match status" value="1"/>
</dbReference>
<evidence type="ECO:0000256" key="6">
    <source>
        <dbReference type="RuleBase" id="RU364089"/>
    </source>
</evidence>
<keyword evidence="3 6" id="KW-0645">Protease</keyword>